<keyword evidence="10" id="KW-1185">Reference proteome</keyword>
<dbReference type="PANTHER" id="PTHR10221">
    <property type="entry name" value="TRANSCRIPTION INITIATION FACTOR TFIID SUBUNIT 6"/>
    <property type="match status" value="1"/>
</dbReference>
<dbReference type="Pfam" id="PF07571">
    <property type="entry name" value="TAF6_C"/>
    <property type="match status" value="1"/>
</dbReference>
<gene>
    <name evidence="9" type="ORF">BN1204_002340</name>
    <name evidence="8" type="ORF">NCLIV_002340</name>
</gene>
<feature type="region of interest" description="Disordered" evidence="6">
    <location>
        <begin position="715"/>
        <end position="741"/>
    </location>
</feature>
<dbReference type="Proteomes" id="UP000007494">
    <property type="component" value="Chromosome Ia"/>
</dbReference>
<feature type="region of interest" description="Disordered" evidence="6">
    <location>
        <begin position="861"/>
        <end position="881"/>
    </location>
</feature>
<feature type="compositionally biased region" description="Basic and acidic residues" evidence="6">
    <location>
        <begin position="918"/>
        <end position="933"/>
    </location>
</feature>
<evidence type="ECO:0000256" key="6">
    <source>
        <dbReference type="SAM" id="MobiDB-lite"/>
    </source>
</evidence>
<dbReference type="InterPro" id="IPR009072">
    <property type="entry name" value="Histone-fold"/>
</dbReference>
<dbReference type="GO" id="GO:0051123">
    <property type="term" value="P:RNA polymerase II preinitiation complex assembly"/>
    <property type="evidence" value="ECO:0007669"/>
    <property type="project" value="TreeGrafter"/>
</dbReference>
<evidence type="ECO:0000256" key="2">
    <source>
        <dbReference type="ARBA" id="ARBA00007688"/>
    </source>
</evidence>
<feature type="compositionally biased region" description="Polar residues" evidence="6">
    <location>
        <begin position="68"/>
        <end position="80"/>
    </location>
</feature>
<sequence>MQPPTFPVSSDSVPPSAALSPHPSPEAQREQPNSDFVQRPASLGVSSSLSSALSAVSSSQPAFAPNAMTVSANRPTSSGQGSDGPPVSSTFLPQSRPDVLPSSLDVPLFSSLPTSSLMTSHVLSIARTHGYCSASRGEGAPEKNFGERGRDRGDKLENLLALQETLVSPAAARVIGSMVQFRLVQLIKTAKKLMEHSARVAQEGVLTVGDVHEAMNMLKIPPLLSYSGPSTFRFVVAPRAAGAQEGFQLVRRETLRPFEGPSALSLASPSSSGARSKSLDSTLFSAAASAVTVEGLSSSVSRNSGKEKKPLTLAPGSSACASSRLIDLIYADLKLPAPREEAIGIHWMAVAGSVPAIPQNVLACRERREKKTEDEGSPRSRKWALSLQIYEGERRKRRRGESEKRRDRSQEPEEDAKEKRRKRRESSKRVTFFREDADDSSGQSSEDDSEDRDEKDRLPSAWPLSLERILVAPRLCHALGKEHQQFLQAVRETLQAAMEEKHGVDYERNFRKMLKIVSSIPGLEQLLPCLARFFAVELGGCLHLPHRATLLLRLAEAILANPHLPLHSHVHQFLLPLMECLLRPLPLAASSSSPARVPAEPVASALLPFTPQQLELRRQAAHLLGAFLCRARAHREQMESVETAVLLQLKRHLLHPQSSLETVLGAVWGILALGRPAVLLLLLPVLPLLLHALERVRSLGELQIAASSAGLRMKTRTSAAAQREEDSAPFRASEEPEGEDRSGVFVGSCAVKNQDAALLHQHKSLAALRLLLVDQLLQTLLSCVYEELSLQLTAATTGSAGFLLPGENSAKSLGMSAPALLQLIQVLYDDTRSLSDAYTPFVAAALQRANSSVLSLRVPSPSVSLDTRESGTGAAAREKTLSATSSRQAVRDFVATRVLPSLQQMEASLDARRRHAKTERGAEADRTGQDRETCVREQAEFSDLSSDASYLLPWNI</sequence>
<evidence type="ECO:0000256" key="4">
    <source>
        <dbReference type="ARBA" id="ARBA00023163"/>
    </source>
</evidence>
<dbReference type="EMBL" id="LN714474">
    <property type="protein sequence ID" value="CEL64331.1"/>
    <property type="molecule type" value="Genomic_DNA"/>
</dbReference>
<feature type="compositionally biased region" description="Low complexity" evidence="6">
    <location>
        <begin position="7"/>
        <end position="21"/>
    </location>
</feature>
<feature type="domain" description="TATA box binding protein associated factor (TAF) histone-like fold" evidence="7">
    <location>
        <begin position="159"/>
        <end position="219"/>
    </location>
</feature>
<evidence type="ECO:0000313" key="10">
    <source>
        <dbReference type="Proteomes" id="UP000007494"/>
    </source>
</evidence>
<dbReference type="Gene3D" id="1.10.20.10">
    <property type="entry name" value="Histone, subunit A"/>
    <property type="match status" value="1"/>
</dbReference>
<reference evidence="8" key="1">
    <citation type="submission" date="2011-02" db="EMBL/GenBank/DDBJ databases">
        <authorList>
            <person name="Aslett M."/>
        </authorList>
    </citation>
    <scope>NUCLEOTIDE SEQUENCE</scope>
    <source>
        <strain evidence="8">Liverpool</strain>
    </source>
</reference>
<comment type="similarity">
    <text evidence="2">Belongs to the TAF6 family.</text>
</comment>
<dbReference type="GeneID" id="13440652"/>
<evidence type="ECO:0000313" key="8">
    <source>
        <dbReference type="EMBL" id="CBZ49747.1"/>
    </source>
</evidence>
<dbReference type="CDD" id="cd08050">
    <property type="entry name" value="TAF6C"/>
    <property type="match status" value="1"/>
</dbReference>
<dbReference type="GO" id="GO:0046982">
    <property type="term" value="F:protein heterodimerization activity"/>
    <property type="evidence" value="ECO:0007669"/>
    <property type="project" value="InterPro"/>
</dbReference>
<dbReference type="eggNOG" id="ENOG502T0YW">
    <property type="taxonomic scope" value="Eukaryota"/>
</dbReference>
<dbReference type="InterPro" id="IPR011442">
    <property type="entry name" value="TAF6_C"/>
</dbReference>
<dbReference type="Gene3D" id="1.25.40.770">
    <property type="entry name" value="TAF6, C-terminal HEAT repeat domain"/>
    <property type="match status" value="1"/>
</dbReference>
<feature type="region of interest" description="Disordered" evidence="6">
    <location>
        <begin position="394"/>
        <end position="457"/>
    </location>
</feature>
<keyword evidence="5" id="KW-0539">Nucleus</keyword>
<dbReference type="InterPro" id="IPR037796">
    <property type="entry name" value="TAF6"/>
</dbReference>
<reference evidence="10" key="3">
    <citation type="journal article" date="2012" name="PLoS Pathog.">
        <title>Comparative genomics of the apicomplexan parasites Toxoplasma gondii and Neospora caninum: Coccidia differing in host range and transmission strategy.</title>
        <authorList>
            <person name="Reid A.J."/>
            <person name="Vermont S.J."/>
            <person name="Cotton J.A."/>
            <person name="Harris D."/>
            <person name="Hill-Cawthorne G.A."/>
            <person name="Konen-Waisman S."/>
            <person name="Latham S.M."/>
            <person name="Mourier T."/>
            <person name="Norton R."/>
            <person name="Quail M.A."/>
            <person name="Sanders M."/>
            <person name="Shanmugam D."/>
            <person name="Sohal A."/>
            <person name="Wasmuth J.D."/>
            <person name="Brunk B."/>
            <person name="Grigg M.E."/>
            <person name="Howard J.C."/>
            <person name="Parkinson J."/>
            <person name="Roos D.S."/>
            <person name="Trees A.J."/>
            <person name="Berriman M."/>
            <person name="Pain A."/>
            <person name="Wastling J.M."/>
        </authorList>
    </citation>
    <scope>NUCLEOTIDE SEQUENCE [LARGE SCALE GENOMIC DNA]</scope>
    <source>
        <strain evidence="10">Liverpool</strain>
    </source>
</reference>
<dbReference type="GO" id="GO:0003743">
    <property type="term" value="F:translation initiation factor activity"/>
    <property type="evidence" value="ECO:0007669"/>
    <property type="project" value="UniProtKB-KW"/>
</dbReference>
<reference evidence="9" key="4">
    <citation type="journal article" date="2015" name="PLoS ONE">
        <title>Comprehensive Evaluation of Toxoplasma gondii VEG and Neospora caninum LIV Genomes with Tachyzoite Stage Transcriptome and Proteome Defines Novel Transcript Features.</title>
        <authorList>
            <person name="Ramaprasad A."/>
            <person name="Mourier T."/>
            <person name="Naeem R."/>
            <person name="Malas T.B."/>
            <person name="Moussa E."/>
            <person name="Panigrahi A."/>
            <person name="Vermont S.J."/>
            <person name="Otto T.D."/>
            <person name="Wastling J."/>
            <person name="Pain A."/>
        </authorList>
    </citation>
    <scope>NUCLEOTIDE SEQUENCE</scope>
    <source>
        <strain evidence="9">Liverpool</strain>
    </source>
</reference>
<keyword evidence="3" id="KW-0805">Transcription regulation</keyword>
<keyword evidence="4" id="KW-0804">Transcription</keyword>
<comment type="subcellular location">
    <subcellularLocation>
        <location evidence="1">Nucleus</location>
    </subcellularLocation>
</comment>
<dbReference type="OrthoDB" id="361039at2759"/>
<feature type="region of interest" description="Disordered" evidence="6">
    <location>
        <begin position="1"/>
        <end position="96"/>
    </location>
</feature>
<feature type="region of interest" description="Disordered" evidence="6">
    <location>
        <begin position="297"/>
        <end position="317"/>
    </location>
</feature>
<evidence type="ECO:0000256" key="1">
    <source>
        <dbReference type="ARBA" id="ARBA00004123"/>
    </source>
</evidence>
<feature type="compositionally biased region" description="Basic and acidic residues" evidence="6">
    <location>
        <begin position="400"/>
        <end position="411"/>
    </location>
</feature>
<evidence type="ECO:0000259" key="7">
    <source>
        <dbReference type="SMART" id="SM00803"/>
    </source>
</evidence>
<dbReference type="InterPro" id="IPR046344">
    <property type="entry name" value="TAF6_C_sf"/>
</dbReference>
<dbReference type="SMART" id="SM00803">
    <property type="entry name" value="TAF"/>
    <property type="match status" value="1"/>
</dbReference>
<proteinExistence type="inferred from homology"/>
<organism evidence="8 10">
    <name type="scientific">Neospora caninum (strain Liverpool)</name>
    <dbReference type="NCBI Taxonomy" id="572307"/>
    <lineage>
        <taxon>Eukaryota</taxon>
        <taxon>Sar</taxon>
        <taxon>Alveolata</taxon>
        <taxon>Apicomplexa</taxon>
        <taxon>Conoidasida</taxon>
        <taxon>Coccidia</taxon>
        <taxon>Eucoccidiorida</taxon>
        <taxon>Eimeriorina</taxon>
        <taxon>Sarcocystidae</taxon>
        <taxon>Neospora</taxon>
    </lineage>
</organism>
<dbReference type="GO" id="GO:0003713">
    <property type="term" value="F:transcription coactivator activity"/>
    <property type="evidence" value="ECO:0007669"/>
    <property type="project" value="TreeGrafter"/>
</dbReference>
<protein>
    <submittedName>
        <fullName evidence="9">Transcription initiation factor TFIID complex subunit TAF6</fullName>
    </submittedName>
</protein>
<feature type="compositionally biased region" description="Basic and acidic residues" evidence="6">
    <location>
        <begin position="722"/>
        <end position="741"/>
    </location>
</feature>
<dbReference type="RefSeq" id="XP_003879782.1">
    <property type="nucleotide sequence ID" value="XM_003879733.1"/>
</dbReference>
<dbReference type="InParanoid" id="F0V7Q6"/>
<evidence type="ECO:0000313" key="9">
    <source>
        <dbReference type="EMBL" id="CEL64331.1"/>
    </source>
</evidence>
<dbReference type="GO" id="GO:0046695">
    <property type="term" value="C:SLIK (SAGA-like) complex"/>
    <property type="evidence" value="ECO:0007669"/>
    <property type="project" value="InterPro"/>
</dbReference>
<keyword evidence="9" id="KW-0648">Protein biosynthesis</keyword>
<evidence type="ECO:0000256" key="3">
    <source>
        <dbReference type="ARBA" id="ARBA00023015"/>
    </source>
</evidence>
<keyword evidence="9" id="KW-0396">Initiation factor</keyword>
<reference evidence="8" key="2">
    <citation type="submission" date="2011-03" db="EMBL/GenBank/DDBJ databases">
        <title>Comparative genomics and transcriptomics of Neospora caninum and Toxoplasma gondii.</title>
        <authorList>
            <person name="Reid A.J."/>
            <person name="Sohal A."/>
            <person name="Harris D."/>
            <person name="Quail M."/>
            <person name="Sanders M."/>
            <person name="Berriman M."/>
            <person name="Wastling J.M."/>
            <person name="Pain A."/>
        </authorList>
    </citation>
    <scope>NUCLEOTIDE SEQUENCE</scope>
    <source>
        <strain evidence="8">Liverpool</strain>
    </source>
</reference>
<dbReference type="GO" id="GO:0000124">
    <property type="term" value="C:SAGA complex"/>
    <property type="evidence" value="ECO:0007669"/>
    <property type="project" value="InterPro"/>
</dbReference>
<feature type="compositionally biased region" description="Low complexity" evidence="6">
    <location>
        <begin position="41"/>
        <end position="59"/>
    </location>
</feature>
<dbReference type="GO" id="GO:0005669">
    <property type="term" value="C:transcription factor TFIID complex"/>
    <property type="evidence" value="ECO:0007669"/>
    <property type="project" value="InterPro"/>
</dbReference>
<dbReference type="OMA" id="HWMAVAG"/>
<feature type="region of interest" description="Disordered" evidence="6">
    <location>
        <begin position="909"/>
        <end position="933"/>
    </location>
</feature>
<accession>F0V7Q6</accession>
<dbReference type="VEuPathDB" id="ToxoDB:NCLIV_002340"/>
<dbReference type="AlphaFoldDB" id="F0V7Q6"/>
<name>F0V7Q6_NEOCL</name>
<dbReference type="EMBL" id="FR823380">
    <property type="protein sequence ID" value="CBZ49747.1"/>
    <property type="molecule type" value="Genomic_DNA"/>
</dbReference>
<dbReference type="GO" id="GO:0016251">
    <property type="term" value="F:RNA polymerase II general transcription initiation factor activity"/>
    <property type="evidence" value="ECO:0007669"/>
    <property type="project" value="InterPro"/>
</dbReference>
<evidence type="ECO:0000256" key="5">
    <source>
        <dbReference type="ARBA" id="ARBA00023242"/>
    </source>
</evidence>
<dbReference type="InterPro" id="IPR004823">
    <property type="entry name" value="TAF_TATA-bd_Histone-like_dom"/>
</dbReference>
<dbReference type="PANTHER" id="PTHR10221:SF9">
    <property type="entry name" value="TRANSCRIPTION INITIATION FACTOR TFIID SUBUNIT 6"/>
    <property type="match status" value="1"/>
</dbReference>